<gene>
    <name evidence="2" type="ORF">W5A_01845</name>
</gene>
<keyword evidence="2" id="KW-0449">Lipoprotein</keyword>
<feature type="signal peptide" evidence="1">
    <location>
        <begin position="1"/>
        <end position="23"/>
    </location>
</feature>
<dbReference type="OrthoDB" id="679501at2"/>
<keyword evidence="1" id="KW-0732">Signal</keyword>
<keyword evidence="3" id="KW-1185">Reference proteome</keyword>
<dbReference type="PATRIC" id="fig|946077.3.peg.378"/>
<name>I0WK10_9FLAO</name>
<dbReference type="InterPro" id="IPR019850">
    <property type="entry name" value="GldD-like"/>
</dbReference>
<comment type="caution">
    <text evidence="2">The sequence shown here is derived from an EMBL/GenBank/DDBJ whole genome shotgun (WGS) entry which is preliminary data.</text>
</comment>
<protein>
    <submittedName>
        <fullName evidence="2">Gliding motility-associated lipoprotein GldD</fullName>
    </submittedName>
</protein>
<dbReference type="eggNOG" id="ENOG502ZRB2">
    <property type="taxonomic scope" value="Bacteria"/>
</dbReference>
<evidence type="ECO:0000256" key="1">
    <source>
        <dbReference type="SAM" id="SignalP"/>
    </source>
</evidence>
<dbReference type="NCBIfam" id="TIGR03512">
    <property type="entry name" value="GldD_lipo"/>
    <property type="match status" value="1"/>
</dbReference>
<reference evidence="2 3" key="1">
    <citation type="journal article" date="2012" name="J. Bacteriol.">
        <title>Genome Sequence of the Halotolerant Bacterium Imtechella halotolerans K1T.</title>
        <authorList>
            <person name="Kumar S."/>
            <person name="Vikram S."/>
            <person name="Subramanian S."/>
            <person name="Raghava G.P."/>
            <person name="Pinnaka A.K."/>
        </authorList>
    </citation>
    <scope>NUCLEOTIDE SEQUENCE [LARGE SCALE GENOMIC DNA]</scope>
    <source>
        <strain evidence="2 3">K1</strain>
    </source>
</reference>
<dbReference type="STRING" id="946077.W5A_01845"/>
<evidence type="ECO:0000313" key="3">
    <source>
        <dbReference type="Proteomes" id="UP000005938"/>
    </source>
</evidence>
<dbReference type="EMBL" id="AJJU01000002">
    <property type="protein sequence ID" value="EID76726.1"/>
    <property type="molecule type" value="Genomic_DNA"/>
</dbReference>
<dbReference type="Proteomes" id="UP000005938">
    <property type="component" value="Unassembled WGS sequence"/>
</dbReference>
<proteinExistence type="predicted"/>
<dbReference type="RefSeq" id="WP_008236801.1">
    <property type="nucleotide sequence ID" value="NZ_AJJU01000002.1"/>
</dbReference>
<sequence>MKNRSTLAMMVLALVLVSCGNDALPKPQAMLRLEYPKPEYSRVETNCSFTFEKNDLSKVRMDKNCDMRLEYPKMKATIYLTYKPVENNIDLLLGDAQRLTYEHVVKAANIVEQPFLNEDQGVYGMFYEVGGDAASQSQFYVTDSTKHFLTGAIYFRTKPNADSIQPAATYLKNDMRHIIESLRWN</sequence>
<dbReference type="Pfam" id="PF25593">
    <property type="entry name" value="GldD_lipo"/>
    <property type="match status" value="1"/>
</dbReference>
<evidence type="ECO:0000313" key="2">
    <source>
        <dbReference type="EMBL" id="EID76726.1"/>
    </source>
</evidence>
<feature type="chain" id="PRO_5003636226" evidence="1">
    <location>
        <begin position="24"/>
        <end position="185"/>
    </location>
</feature>
<organism evidence="2 3">
    <name type="scientific">Imtechella halotolerans K1</name>
    <dbReference type="NCBI Taxonomy" id="946077"/>
    <lineage>
        <taxon>Bacteria</taxon>
        <taxon>Pseudomonadati</taxon>
        <taxon>Bacteroidota</taxon>
        <taxon>Flavobacteriia</taxon>
        <taxon>Flavobacteriales</taxon>
        <taxon>Flavobacteriaceae</taxon>
        <taxon>Imtechella</taxon>
    </lineage>
</organism>
<dbReference type="AlphaFoldDB" id="I0WK10"/>
<accession>I0WK10</accession>
<dbReference type="PROSITE" id="PS51257">
    <property type="entry name" value="PROKAR_LIPOPROTEIN"/>
    <property type="match status" value="1"/>
</dbReference>